<evidence type="ECO:0000313" key="2">
    <source>
        <dbReference type="EMBL" id="WMT02116.1"/>
    </source>
</evidence>
<keyword evidence="1" id="KW-0812">Transmembrane</keyword>
<evidence type="ECO:0008006" key="4">
    <source>
        <dbReference type="Google" id="ProtNLM"/>
    </source>
</evidence>
<organism evidence="2 3">
    <name type="scientific">Lysobacter yananisis</name>
    <dbReference type="NCBI Taxonomy" id="1003114"/>
    <lineage>
        <taxon>Bacteria</taxon>
        <taxon>Pseudomonadati</taxon>
        <taxon>Pseudomonadota</taxon>
        <taxon>Gammaproteobacteria</taxon>
        <taxon>Lysobacterales</taxon>
        <taxon>Lysobacteraceae</taxon>
        <taxon>Lysobacter</taxon>
    </lineage>
</organism>
<reference evidence="2 3" key="1">
    <citation type="submission" date="2023-08" db="EMBL/GenBank/DDBJ databases">
        <title>The whole genome sequence of Lysobacter yananisis.</title>
        <authorList>
            <person name="Sun H."/>
        </authorList>
    </citation>
    <scope>NUCLEOTIDE SEQUENCE [LARGE SCALE GENOMIC DNA]</scope>
    <source>
        <strain evidence="2 3">SNNU513</strain>
    </source>
</reference>
<feature type="transmembrane region" description="Helical" evidence="1">
    <location>
        <begin position="78"/>
        <end position="98"/>
    </location>
</feature>
<keyword evidence="3" id="KW-1185">Reference proteome</keyword>
<dbReference type="Proteomes" id="UP001229313">
    <property type="component" value="Chromosome"/>
</dbReference>
<protein>
    <recommendedName>
        <fullName evidence="4">DUF4880 domain-containing protein</fullName>
    </recommendedName>
</protein>
<dbReference type="EMBL" id="CP133568">
    <property type="protein sequence ID" value="WMT02116.1"/>
    <property type="molecule type" value="Genomic_DNA"/>
</dbReference>
<evidence type="ECO:0000313" key="3">
    <source>
        <dbReference type="Proteomes" id="UP001229313"/>
    </source>
</evidence>
<sequence>MSEWEIQVNLALRELGLAQADGRIAAQEYRRCRRQLLLKALHFGAGADTLRRDEAHAPRPPPPAVDARKGLPRALRSWALWLWCLCMLLGAAALYAYWLGHGAPS</sequence>
<evidence type="ECO:0000256" key="1">
    <source>
        <dbReference type="SAM" id="Phobius"/>
    </source>
</evidence>
<gene>
    <name evidence="2" type="ORF">RDV84_19435</name>
</gene>
<accession>A0ABY9P5C6</accession>
<keyword evidence="1" id="KW-0472">Membrane</keyword>
<name>A0ABY9P5C6_9GAMM</name>
<dbReference type="RefSeq" id="WP_057947660.1">
    <property type="nucleotide sequence ID" value="NZ_CP133568.1"/>
</dbReference>
<proteinExistence type="predicted"/>
<keyword evidence="1" id="KW-1133">Transmembrane helix</keyword>